<evidence type="ECO:0000256" key="6">
    <source>
        <dbReference type="ARBA" id="ARBA00022785"/>
    </source>
</evidence>
<sequence length="334" mass="38468">MPERYIAQYPAKRRDLSKLMVLHKDTGEIEHKIFSNLPDYLKKNDLVITNNTKVFPARLYASKDRTDAKVEVFLLRELENDLWEVMVRPARKVRIGNKLMFTKNVFCDVIDNTISGGRVVRFEYEDQNIYDVIDKVGISPLPPYIKRESEAKDKIRYQTVFAEKRGAVAAPTAGLHFTEGLIKRIHDKGAKTAHTTLHIGLGTFRPVQVEDLNRHQMDSEYFEVSPKTAMAINETKKKRRRVFAVGTSSVRSLETVAVSGFQVSPKRGWTDKFIYPPYDFKMIDGMITNFHQPKSTLLMMVSAFADRDLVMKAYRVAKKNNYRFLSYGDAMLII</sequence>
<keyword evidence="6" id="KW-0671">Queuosine biosynthesis</keyword>
<evidence type="ECO:0000256" key="2">
    <source>
        <dbReference type="ARBA" id="ARBA00011245"/>
    </source>
</evidence>
<dbReference type="Gene3D" id="2.40.10.240">
    <property type="entry name" value="QueA-like"/>
    <property type="match status" value="1"/>
</dbReference>
<dbReference type="GO" id="GO:0008616">
    <property type="term" value="P:tRNA queuosine(34) biosynthetic process"/>
    <property type="evidence" value="ECO:0007669"/>
    <property type="project" value="UniProtKB-KW"/>
</dbReference>
<evidence type="ECO:0008006" key="8">
    <source>
        <dbReference type="Google" id="ProtNLM"/>
    </source>
</evidence>
<keyword evidence="3" id="KW-0963">Cytoplasm</keyword>
<keyword evidence="4" id="KW-0808">Transferase</keyword>
<dbReference type="EMBL" id="UINC01018276">
    <property type="protein sequence ID" value="SVA76628.1"/>
    <property type="molecule type" value="Genomic_DNA"/>
</dbReference>
<dbReference type="InterPro" id="IPR042119">
    <property type="entry name" value="QueA_dom2"/>
</dbReference>
<dbReference type="GO" id="GO:0005737">
    <property type="term" value="C:cytoplasm"/>
    <property type="evidence" value="ECO:0007669"/>
    <property type="project" value="UniProtKB-SubCell"/>
</dbReference>
<evidence type="ECO:0000256" key="3">
    <source>
        <dbReference type="ARBA" id="ARBA00022490"/>
    </source>
</evidence>
<proteinExistence type="inferred from homology"/>
<name>A0A381YHS4_9ZZZZ</name>
<dbReference type="InterPro" id="IPR042118">
    <property type="entry name" value="QueA_dom1"/>
</dbReference>
<keyword evidence="5" id="KW-0949">S-adenosyl-L-methionine</keyword>
<dbReference type="SUPFAM" id="SSF111337">
    <property type="entry name" value="QueA-like"/>
    <property type="match status" value="1"/>
</dbReference>
<reference evidence="7" key="1">
    <citation type="submission" date="2018-05" db="EMBL/GenBank/DDBJ databases">
        <authorList>
            <person name="Lanie J.A."/>
            <person name="Ng W.-L."/>
            <person name="Kazmierczak K.M."/>
            <person name="Andrzejewski T.M."/>
            <person name="Davidsen T.M."/>
            <person name="Wayne K.J."/>
            <person name="Tettelin H."/>
            <person name="Glass J.I."/>
            <person name="Rusch D."/>
            <person name="Podicherti R."/>
            <person name="Tsui H.-C.T."/>
            <person name="Winkler M.E."/>
        </authorList>
    </citation>
    <scope>NUCLEOTIDE SEQUENCE</scope>
</reference>
<organism evidence="7">
    <name type="scientific">marine metagenome</name>
    <dbReference type="NCBI Taxonomy" id="408172"/>
    <lineage>
        <taxon>unclassified sequences</taxon>
        <taxon>metagenomes</taxon>
        <taxon>ecological metagenomes</taxon>
    </lineage>
</organism>
<dbReference type="Gene3D" id="3.40.1780.10">
    <property type="entry name" value="QueA-like"/>
    <property type="match status" value="1"/>
</dbReference>
<gene>
    <name evidence="7" type="ORF">METZ01_LOCUS129482</name>
</gene>
<dbReference type="FunFam" id="2.40.10.240:FF:000002">
    <property type="entry name" value="S-adenosylmethionine:tRNA ribosyltransferase-isomerase"/>
    <property type="match status" value="1"/>
</dbReference>
<comment type="subunit">
    <text evidence="2">Monomer.</text>
</comment>
<dbReference type="Pfam" id="PF02547">
    <property type="entry name" value="Queuosine_synth"/>
    <property type="match status" value="1"/>
</dbReference>
<dbReference type="InterPro" id="IPR036100">
    <property type="entry name" value="QueA_sf"/>
</dbReference>
<dbReference type="InterPro" id="IPR003699">
    <property type="entry name" value="QueA"/>
</dbReference>
<dbReference type="NCBIfam" id="NF001140">
    <property type="entry name" value="PRK00147.1"/>
    <property type="match status" value="1"/>
</dbReference>
<dbReference type="NCBIfam" id="TIGR00113">
    <property type="entry name" value="queA"/>
    <property type="match status" value="1"/>
</dbReference>
<comment type="subcellular location">
    <subcellularLocation>
        <location evidence="1">Cytoplasm</location>
    </subcellularLocation>
</comment>
<evidence type="ECO:0000256" key="4">
    <source>
        <dbReference type="ARBA" id="ARBA00022679"/>
    </source>
</evidence>
<dbReference type="AlphaFoldDB" id="A0A381YHS4"/>
<evidence type="ECO:0000256" key="5">
    <source>
        <dbReference type="ARBA" id="ARBA00022691"/>
    </source>
</evidence>
<dbReference type="FunFam" id="3.40.1780.10:FF:000001">
    <property type="entry name" value="S-adenosylmethionine:tRNA ribosyltransferase-isomerase"/>
    <property type="match status" value="1"/>
</dbReference>
<dbReference type="HAMAP" id="MF_00113">
    <property type="entry name" value="QueA"/>
    <property type="match status" value="1"/>
</dbReference>
<dbReference type="PANTHER" id="PTHR30307:SF0">
    <property type="entry name" value="S-ADENOSYLMETHIONINE:TRNA RIBOSYLTRANSFERASE-ISOMERASE"/>
    <property type="match status" value="1"/>
</dbReference>
<dbReference type="GO" id="GO:0051075">
    <property type="term" value="F:S-adenosylmethionine:tRNA ribosyltransferase-isomerase activity"/>
    <property type="evidence" value="ECO:0007669"/>
    <property type="project" value="TreeGrafter"/>
</dbReference>
<evidence type="ECO:0000313" key="7">
    <source>
        <dbReference type="EMBL" id="SVA76628.1"/>
    </source>
</evidence>
<evidence type="ECO:0000256" key="1">
    <source>
        <dbReference type="ARBA" id="ARBA00004496"/>
    </source>
</evidence>
<accession>A0A381YHS4</accession>
<dbReference type="PANTHER" id="PTHR30307">
    <property type="entry name" value="S-ADENOSYLMETHIONINE:TRNA RIBOSYLTRANSFERASE-ISOMERASE"/>
    <property type="match status" value="1"/>
</dbReference>
<protein>
    <recommendedName>
        <fullName evidence="8">S-adenosylmethionine:tRNA ribosyltransferase-isomerase</fullName>
    </recommendedName>
</protein>